<dbReference type="GO" id="GO:0046695">
    <property type="term" value="C:SLIK (SAGA-like) complex"/>
    <property type="evidence" value="ECO:0007669"/>
    <property type="project" value="InterPro"/>
</dbReference>
<reference evidence="10" key="2">
    <citation type="submission" date="2025-09" db="UniProtKB">
        <authorList>
            <consortium name="Ensembl"/>
        </authorList>
    </citation>
    <scope>IDENTIFICATION</scope>
</reference>
<name>A0A8C7IUL6_ONCKI</name>
<organism evidence="10 11">
    <name type="scientific">Oncorhynchus kisutch</name>
    <name type="common">Coho salmon</name>
    <name type="synonym">Salmo kisutch</name>
    <dbReference type="NCBI Taxonomy" id="8019"/>
    <lineage>
        <taxon>Eukaryota</taxon>
        <taxon>Metazoa</taxon>
        <taxon>Chordata</taxon>
        <taxon>Craniata</taxon>
        <taxon>Vertebrata</taxon>
        <taxon>Euteleostomi</taxon>
        <taxon>Actinopterygii</taxon>
        <taxon>Neopterygii</taxon>
        <taxon>Teleostei</taxon>
        <taxon>Protacanthopterygii</taxon>
        <taxon>Salmoniformes</taxon>
        <taxon>Salmonidae</taxon>
        <taxon>Salmoninae</taxon>
        <taxon>Oncorhynchus</taxon>
    </lineage>
</organism>
<evidence type="ECO:0000256" key="1">
    <source>
        <dbReference type="ARBA" id="ARBA00004123"/>
    </source>
</evidence>
<dbReference type="GO" id="GO:0005669">
    <property type="term" value="C:transcription factor TFIID complex"/>
    <property type="evidence" value="ECO:0007669"/>
    <property type="project" value="InterPro"/>
</dbReference>
<dbReference type="GeneTree" id="ENSGT00640000091486"/>
<comment type="similarity">
    <text evidence="2">Belongs to the TAF6 family.</text>
</comment>
<evidence type="ECO:0000256" key="6">
    <source>
        <dbReference type="ARBA" id="ARBA00040091"/>
    </source>
</evidence>
<keyword evidence="5" id="KW-0539">Nucleus</keyword>
<dbReference type="SMART" id="SM00803">
    <property type="entry name" value="TAF"/>
    <property type="match status" value="1"/>
</dbReference>
<sequence length="643" mass="70915">MAEERRPKQCTVVLPTESMKAMAESIGVGQLQEESCAALSEEVSYRIKEIAQDALKFMHHGKRCKLTTSDIDYALKLKNVEPLYGFQSQEFIPFRFASGGGRELHFYEEKEVDLSDIINTPLPRVPLDVSLKAHWLSIEGVQPAIPENPPPAPKEQQKTESTEPLKAVKPGQEEEGSTQKGQGATSAEAKGKKDGLMRMKPRSTHELSVEQQLYYKEITEACVGSCEAKRAEALQSIATDPGLYQMLPRFSTFISEGVRVNVVQNNLALLIYLMRMVKALMDNPTLYLEKYLHELIPAVVTCIVSKQLCLRPDVDNHWALRDFAARLMAQSCKTFSTTTNNIQSRITKTFTKVYNNCWLDDKTQWTTRYGCIAGLSELGPDVIKTLILPRLTVEGARIKAVSDGPVVSNIDKIGADHVQNLLLKHCASVIAKACPLPDNVEQYRADYGYLGPMLCSHVVKARAQAALQAQQVNRTTLTITQPRPTLTVSQSGIGGSGGSRTPSIIKVPSSLTLMSTRPGTPTQPSPPATKYIVMATSSGSSSTQQVLWTAPYLVKDHVHIMARTTQINKEKLQSVIAIKHEGQSIRKISRTLKLSSSAVANSAVDMMKLALMRTATGKGDPELPLDKFSIRNCSPNKCLTEFK</sequence>
<keyword evidence="11" id="KW-1185">Reference proteome</keyword>
<evidence type="ECO:0000313" key="11">
    <source>
        <dbReference type="Proteomes" id="UP000694557"/>
    </source>
</evidence>
<dbReference type="GO" id="GO:0051123">
    <property type="term" value="P:RNA polymerase II preinitiation complex assembly"/>
    <property type="evidence" value="ECO:0007669"/>
    <property type="project" value="TreeGrafter"/>
</dbReference>
<gene>
    <name evidence="10" type="primary">TAF6</name>
</gene>
<evidence type="ECO:0000256" key="4">
    <source>
        <dbReference type="ARBA" id="ARBA00023163"/>
    </source>
</evidence>
<dbReference type="Pfam" id="PF02969">
    <property type="entry name" value="TAF"/>
    <property type="match status" value="1"/>
</dbReference>
<dbReference type="PANTHER" id="PTHR10221:SF9">
    <property type="entry name" value="TRANSCRIPTION INITIATION FACTOR TFIID SUBUNIT 6"/>
    <property type="match status" value="1"/>
</dbReference>
<evidence type="ECO:0000256" key="2">
    <source>
        <dbReference type="ARBA" id="ARBA00007688"/>
    </source>
</evidence>
<dbReference type="CDD" id="cd22931">
    <property type="entry name" value="HFD_TAF6"/>
    <property type="match status" value="1"/>
</dbReference>
<dbReference type="PANTHER" id="PTHR10221">
    <property type="entry name" value="TRANSCRIPTION INITIATION FACTOR TFIID SUBUNIT 6"/>
    <property type="match status" value="1"/>
</dbReference>
<dbReference type="CDD" id="cd08050">
    <property type="entry name" value="TAF6C"/>
    <property type="match status" value="1"/>
</dbReference>
<feature type="compositionally biased region" description="Basic and acidic residues" evidence="8">
    <location>
        <begin position="189"/>
        <end position="202"/>
    </location>
</feature>
<reference evidence="10" key="1">
    <citation type="submission" date="2025-08" db="UniProtKB">
        <authorList>
            <consortium name="Ensembl"/>
        </authorList>
    </citation>
    <scope>IDENTIFICATION</scope>
</reference>
<dbReference type="FunFam" id="1.25.40.770:FF:000001">
    <property type="entry name" value="Transcription initiation factor TFIID subunit 6"/>
    <property type="match status" value="1"/>
</dbReference>
<protein>
    <recommendedName>
        <fullName evidence="6">Transcription initiation factor TFIID subunit 6</fullName>
    </recommendedName>
    <alternativeName>
        <fullName evidence="7">Transcription initiation factor TFIID 70 kDa subunit</fullName>
    </alternativeName>
</protein>
<dbReference type="GO" id="GO:0046982">
    <property type="term" value="F:protein heterodimerization activity"/>
    <property type="evidence" value="ECO:0007669"/>
    <property type="project" value="InterPro"/>
</dbReference>
<evidence type="ECO:0000259" key="9">
    <source>
        <dbReference type="SMART" id="SM00803"/>
    </source>
</evidence>
<dbReference type="InterPro" id="IPR011442">
    <property type="entry name" value="TAF6_C"/>
</dbReference>
<keyword evidence="4" id="KW-0804">Transcription</keyword>
<evidence type="ECO:0000313" key="10">
    <source>
        <dbReference type="Ensembl" id="ENSOKIP00005076859.1"/>
    </source>
</evidence>
<dbReference type="FunFam" id="1.10.20.10:FF:000030">
    <property type="entry name" value="Transcription initiation factor TFIID subunit 6"/>
    <property type="match status" value="1"/>
</dbReference>
<dbReference type="Gene3D" id="1.25.40.770">
    <property type="entry name" value="TAF6, C-terminal HEAT repeat domain"/>
    <property type="match status" value="1"/>
</dbReference>
<evidence type="ECO:0000256" key="8">
    <source>
        <dbReference type="SAM" id="MobiDB-lite"/>
    </source>
</evidence>
<dbReference type="SUPFAM" id="SSF47113">
    <property type="entry name" value="Histone-fold"/>
    <property type="match status" value="1"/>
</dbReference>
<accession>A0A8C7IUL6</accession>
<dbReference type="Pfam" id="PF07571">
    <property type="entry name" value="TAF6_C"/>
    <property type="match status" value="1"/>
</dbReference>
<dbReference type="InterPro" id="IPR009072">
    <property type="entry name" value="Histone-fold"/>
</dbReference>
<dbReference type="Gene3D" id="1.10.20.10">
    <property type="entry name" value="Histone, subunit A"/>
    <property type="match status" value="1"/>
</dbReference>
<dbReference type="InterPro" id="IPR046344">
    <property type="entry name" value="TAF6_C_sf"/>
</dbReference>
<dbReference type="InterPro" id="IPR004823">
    <property type="entry name" value="TAF_TATA-bd_Histone-like_dom"/>
</dbReference>
<feature type="region of interest" description="Disordered" evidence="8">
    <location>
        <begin position="142"/>
        <end position="202"/>
    </location>
</feature>
<evidence type="ECO:0000256" key="7">
    <source>
        <dbReference type="ARBA" id="ARBA00080723"/>
    </source>
</evidence>
<dbReference type="Proteomes" id="UP000694557">
    <property type="component" value="Unassembled WGS sequence"/>
</dbReference>
<proteinExistence type="inferred from homology"/>
<comment type="subcellular location">
    <subcellularLocation>
        <location evidence="1">Nucleus</location>
    </subcellularLocation>
</comment>
<dbReference type="InterPro" id="IPR037796">
    <property type="entry name" value="TAF6"/>
</dbReference>
<dbReference type="GO" id="GO:0016251">
    <property type="term" value="F:RNA polymerase II general transcription initiation factor activity"/>
    <property type="evidence" value="ECO:0007669"/>
    <property type="project" value="InterPro"/>
</dbReference>
<dbReference type="AlphaFoldDB" id="A0A8C7IUL6"/>
<evidence type="ECO:0000256" key="5">
    <source>
        <dbReference type="ARBA" id="ARBA00023242"/>
    </source>
</evidence>
<dbReference type="GO" id="GO:0000124">
    <property type="term" value="C:SAGA complex"/>
    <property type="evidence" value="ECO:0007669"/>
    <property type="project" value="InterPro"/>
</dbReference>
<evidence type="ECO:0000256" key="3">
    <source>
        <dbReference type="ARBA" id="ARBA00023015"/>
    </source>
</evidence>
<keyword evidence="3" id="KW-0805">Transcription regulation</keyword>
<feature type="domain" description="TATA box binding protein associated factor (TAF) histone-like fold" evidence="9">
    <location>
        <begin position="12"/>
        <end position="78"/>
    </location>
</feature>
<dbReference type="Ensembl" id="ENSOKIT00005081892.1">
    <property type="protein sequence ID" value="ENSOKIP00005076859.1"/>
    <property type="gene ID" value="ENSOKIG00005033072.1"/>
</dbReference>
<dbReference type="GO" id="GO:0003713">
    <property type="term" value="F:transcription coactivator activity"/>
    <property type="evidence" value="ECO:0007669"/>
    <property type="project" value="TreeGrafter"/>
</dbReference>